<dbReference type="InterPro" id="IPR016181">
    <property type="entry name" value="Acyl_CoA_acyltransferase"/>
</dbReference>
<feature type="domain" description="N-acetyltransferase" evidence="1">
    <location>
        <begin position="10"/>
        <end position="178"/>
    </location>
</feature>
<dbReference type="OrthoDB" id="9802340at2"/>
<evidence type="ECO:0000313" key="3">
    <source>
        <dbReference type="Proteomes" id="UP000252118"/>
    </source>
</evidence>
<dbReference type="Gene3D" id="3.40.630.30">
    <property type="match status" value="1"/>
</dbReference>
<dbReference type="Pfam" id="PF00583">
    <property type="entry name" value="Acetyltransf_1"/>
    <property type="match status" value="1"/>
</dbReference>
<name>A0A366EQ87_9BACI</name>
<evidence type="ECO:0000259" key="1">
    <source>
        <dbReference type="PROSITE" id="PS51186"/>
    </source>
</evidence>
<dbReference type="CDD" id="cd04301">
    <property type="entry name" value="NAT_SF"/>
    <property type="match status" value="1"/>
</dbReference>
<keyword evidence="2" id="KW-0012">Acyltransferase</keyword>
<keyword evidence="2" id="KW-0808">Transferase</keyword>
<dbReference type="PANTHER" id="PTHR43415:SF3">
    <property type="entry name" value="GNAT-FAMILY ACETYLTRANSFERASE"/>
    <property type="match status" value="1"/>
</dbReference>
<dbReference type="RefSeq" id="WP_113969663.1">
    <property type="nucleotide sequence ID" value="NZ_QNRJ01000006.1"/>
</dbReference>
<dbReference type="PANTHER" id="PTHR43415">
    <property type="entry name" value="SPERMIDINE N(1)-ACETYLTRANSFERASE"/>
    <property type="match status" value="1"/>
</dbReference>
<dbReference type="PROSITE" id="PS51186">
    <property type="entry name" value="GNAT"/>
    <property type="match status" value="1"/>
</dbReference>
<accession>A0A366EQ87</accession>
<sequence length="178" mass="20429">MPVSKDNAEYKIRNVRVDDAEILLEIERSVISEGEYFIVVAEELEKKPVQEEKERIQRRLDNDKETLIVAEVNGVVVGSIEFRSQTTKRLSHTGSVSMSISKNYRDMGIGKALLKALLDWAEENPLIEKVSLGVLSTNQRAISLYKQMGFLEEGRLMKEYKLSHGKYIDDVLMYKFVQ</sequence>
<organism evidence="2 3">
    <name type="scientific">Rossellomorea aquimaris</name>
    <dbReference type="NCBI Taxonomy" id="189382"/>
    <lineage>
        <taxon>Bacteria</taxon>
        <taxon>Bacillati</taxon>
        <taxon>Bacillota</taxon>
        <taxon>Bacilli</taxon>
        <taxon>Bacillales</taxon>
        <taxon>Bacillaceae</taxon>
        <taxon>Rossellomorea</taxon>
    </lineage>
</organism>
<proteinExistence type="predicted"/>
<comment type="caution">
    <text evidence="2">The sequence shown here is derived from an EMBL/GenBank/DDBJ whole genome shotgun (WGS) entry which is preliminary data.</text>
</comment>
<reference evidence="2 3" key="1">
    <citation type="submission" date="2018-06" db="EMBL/GenBank/DDBJ databases">
        <title>Freshwater and sediment microbial communities from various areas in North America, analyzing microbe dynamics in response to fracking.</title>
        <authorList>
            <person name="Lamendella R."/>
        </authorList>
    </citation>
    <scope>NUCLEOTIDE SEQUENCE [LARGE SCALE GENOMIC DNA]</scope>
    <source>
        <strain evidence="2 3">97B</strain>
    </source>
</reference>
<evidence type="ECO:0000313" key="2">
    <source>
        <dbReference type="EMBL" id="RBP04464.1"/>
    </source>
</evidence>
<dbReference type="AlphaFoldDB" id="A0A366EQ87"/>
<protein>
    <submittedName>
        <fullName evidence="2">L-amino acid N-acyltransferase YncA</fullName>
    </submittedName>
</protein>
<dbReference type="SUPFAM" id="SSF55729">
    <property type="entry name" value="Acyl-CoA N-acyltransferases (Nat)"/>
    <property type="match status" value="1"/>
</dbReference>
<gene>
    <name evidence="2" type="ORF">DET59_106256</name>
</gene>
<dbReference type="Proteomes" id="UP000252118">
    <property type="component" value="Unassembled WGS sequence"/>
</dbReference>
<dbReference type="EMBL" id="QNRJ01000006">
    <property type="protein sequence ID" value="RBP04464.1"/>
    <property type="molecule type" value="Genomic_DNA"/>
</dbReference>
<dbReference type="InterPro" id="IPR000182">
    <property type="entry name" value="GNAT_dom"/>
</dbReference>
<dbReference type="GO" id="GO:0016747">
    <property type="term" value="F:acyltransferase activity, transferring groups other than amino-acyl groups"/>
    <property type="evidence" value="ECO:0007669"/>
    <property type="project" value="InterPro"/>
</dbReference>